<dbReference type="PANTHER" id="PTHR35525:SF3">
    <property type="entry name" value="BLL6575 PROTEIN"/>
    <property type="match status" value="1"/>
</dbReference>
<protein>
    <submittedName>
        <fullName evidence="2">CGNR zinc finger domain-containing protein</fullName>
    </submittedName>
</protein>
<dbReference type="Pfam" id="PF11706">
    <property type="entry name" value="zf-CGNR"/>
    <property type="match status" value="1"/>
</dbReference>
<gene>
    <name evidence="2" type="ORF">ACFSKW_11090</name>
</gene>
<comment type="caution">
    <text evidence="2">The sequence shown here is derived from an EMBL/GenBank/DDBJ whole genome shotgun (WGS) entry which is preliminary data.</text>
</comment>
<evidence type="ECO:0000313" key="2">
    <source>
        <dbReference type="EMBL" id="MFD1932018.1"/>
    </source>
</evidence>
<dbReference type="Proteomes" id="UP001597368">
    <property type="component" value="Unassembled WGS sequence"/>
</dbReference>
<dbReference type="PANTHER" id="PTHR35525">
    <property type="entry name" value="BLL6575 PROTEIN"/>
    <property type="match status" value="1"/>
</dbReference>
<dbReference type="Gene3D" id="1.10.3300.10">
    <property type="entry name" value="Jann2411-like domain"/>
    <property type="match status" value="1"/>
</dbReference>
<dbReference type="RefSeq" id="WP_379571896.1">
    <property type="nucleotide sequence ID" value="NZ_JBHUFV010000016.1"/>
</dbReference>
<dbReference type="Pfam" id="PF07336">
    <property type="entry name" value="ABATE"/>
    <property type="match status" value="1"/>
</dbReference>
<dbReference type="EMBL" id="JBHUFV010000016">
    <property type="protein sequence ID" value="MFD1932018.1"/>
    <property type="molecule type" value="Genomic_DNA"/>
</dbReference>
<dbReference type="InterPro" id="IPR023286">
    <property type="entry name" value="ABATE_dom_sf"/>
</dbReference>
<organism evidence="2 3">
    <name type="scientific">Nonomuraea mangrovi</name>
    <dbReference type="NCBI Taxonomy" id="2316207"/>
    <lineage>
        <taxon>Bacteria</taxon>
        <taxon>Bacillati</taxon>
        <taxon>Actinomycetota</taxon>
        <taxon>Actinomycetes</taxon>
        <taxon>Streptosporangiales</taxon>
        <taxon>Streptosporangiaceae</taxon>
        <taxon>Nonomuraea</taxon>
    </lineage>
</organism>
<sequence length="174" mass="18562">MHSTKVMARRAVALTVALLHEHADTEGVTRVLLEYGERPPLDLTPNDVETMREAASRLVRVFGAETVDEAAALLNELLAGSAGPPRLTSHHGTSTWHLHVDEADDGPWGSWFLASSAMALAVLLADHQRLPGGLCAAAGCGKPYLDLGGGSPRRYCGSRCATRERVAAHRASHP</sequence>
<feature type="domain" description="Zinc finger CGNR" evidence="1">
    <location>
        <begin position="134"/>
        <end position="171"/>
    </location>
</feature>
<dbReference type="SUPFAM" id="SSF160904">
    <property type="entry name" value="Jann2411-like"/>
    <property type="match status" value="1"/>
</dbReference>
<name>A0ABW4SRC1_9ACTN</name>
<reference evidence="3" key="1">
    <citation type="journal article" date="2019" name="Int. J. Syst. Evol. Microbiol.">
        <title>The Global Catalogue of Microorganisms (GCM) 10K type strain sequencing project: providing services to taxonomists for standard genome sequencing and annotation.</title>
        <authorList>
            <consortium name="The Broad Institute Genomics Platform"/>
            <consortium name="The Broad Institute Genome Sequencing Center for Infectious Disease"/>
            <person name="Wu L."/>
            <person name="Ma J."/>
        </authorList>
    </citation>
    <scope>NUCLEOTIDE SEQUENCE [LARGE SCALE GENOMIC DNA]</scope>
    <source>
        <strain evidence="3">ICMP 6774ER</strain>
    </source>
</reference>
<dbReference type="InterPro" id="IPR021005">
    <property type="entry name" value="Znf_CGNR"/>
</dbReference>
<accession>A0ABW4SRC1</accession>
<keyword evidence="3" id="KW-1185">Reference proteome</keyword>
<proteinExistence type="predicted"/>
<evidence type="ECO:0000259" key="1">
    <source>
        <dbReference type="Pfam" id="PF11706"/>
    </source>
</evidence>
<dbReference type="InterPro" id="IPR010852">
    <property type="entry name" value="ABATE"/>
</dbReference>
<evidence type="ECO:0000313" key="3">
    <source>
        <dbReference type="Proteomes" id="UP001597368"/>
    </source>
</evidence>